<protein>
    <submittedName>
        <fullName evidence="1">Uncharacterized protein</fullName>
    </submittedName>
</protein>
<proteinExistence type="predicted"/>
<name>A0A3M8C9G1_9BACL</name>
<dbReference type="Pfam" id="PF06763">
    <property type="entry name" value="Minor_tail_Z"/>
    <property type="match status" value="1"/>
</dbReference>
<accession>A0A3M8C9G1</accession>
<comment type="caution">
    <text evidence="1">The sequence shown here is derived from an EMBL/GenBank/DDBJ whole genome shotgun (WGS) entry which is preliminary data.</text>
</comment>
<dbReference type="InterPro" id="IPR010633">
    <property type="entry name" value="Phage_lambda_GpZ"/>
</dbReference>
<evidence type="ECO:0000313" key="1">
    <source>
        <dbReference type="EMBL" id="RNB72171.1"/>
    </source>
</evidence>
<organism evidence="1 2">
    <name type="scientific">Brevibacillus panacihumi</name>
    <dbReference type="NCBI Taxonomy" id="497735"/>
    <lineage>
        <taxon>Bacteria</taxon>
        <taxon>Bacillati</taxon>
        <taxon>Bacillota</taxon>
        <taxon>Bacilli</taxon>
        <taxon>Bacillales</taxon>
        <taxon>Paenibacillaceae</taxon>
        <taxon>Brevibacillus</taxon>
    </lineage>
</organism>
<gene>
    <name evidence="1" type="ORF">EDM58_21960</name>
</gene>
<reference evidence="1 2" key="1">
    <citation type="submission" date="2018-10" db="EMBL/GenBank/DDBJ databases">
        <title>Phylogenomics of Brevibacillus.</title>
        <authorList>
            <person name="Dunlap C."/>
        </authorList>
    </citation>
    <scope>NUCLEOTIDE SEQUENCE [LARGE SCALE GENOMIC DNA]</scope>
    <source>
        <strain evidence="1 2">JCM 15085</strain>
    </source>
</reference>
<sequence length="197" mass="21935">MITIDASKLKEVEDRLGQYRKKAPVVLYRAINRAASSLKTNATKEARKTYVIKAGEIKSTMTISRATSKRIAANVVSRGNALGLEKFSIRPAQTRPGKPSKSLKVQVRKDKGMKGLLSAFIANVQGNRVFERAKGRTVRKKRSDGQWTELPINRLFGPPVPVMLANEGVRIRLEAEAAKVFEQRLNHEIKRVLEGNG</sequence>
<dbReference type="AlphaFoldDB" id="A0A3M8C9G1"/>
<dbReference type="Proteomes" id="UP000281915">
    <property type="component" value="Unassembled WGS sequence"/>
</dbReference>
<dbReference type="RefSeq" id="WP_122915236.1">
    <property type="nucleotide sequence ID" value="NZ_RHHT01000062.1"/>
</dbReference>
<dbReference type="EMBL" id="RHHT01000062">
    <property type="protein sequence ID" value="RNB72171.1"/>
    <property type="molecule type" value="Genomic_DNA"/>
</dbReference>
<evidence type="ECO:0000313" key="2">
    <source>
        <dbReference type="Proteomes" id="UP000281915"/>
    </source>
</evidence>